<feature type="chain" id="PRO_5031588558" description="Cyclic di-GMP-binding protein" evidence="1">
    <location>
        <begin position="25"/>
        <end position="629"/>
    </location>
</feature>
<accession>A0A7Y7M548</accession>
<dbReference type="UniPathway" id="UPA00694"/>
<proteinExistence type="inferred from homology"/>
<keyword evidence="1" id="KW-1133">Transmembrane helix</keyword>
<dbReference type="Gene3D" id="2.60.120.260">
    <property type="entry name" value="Galactose-binding domain-like"/>
    <property type="match status" value="1"/>
</dbReference>
<gene>
    <name evidence="2" type="ORF">HUK84_05605</name>
</gene>
<dbReference type="Proteomes" id="UP000534870">
    <property type="component" value="Unassembled WGS sequence"/>
</dbReference>
<evidence type="ECO:0000313" key="2">
    <source>
        <dbReference type="EMBL" id="NVN10627.1"/>
    </source>
</evidence>
<protein>
    <recommendedName>
        <fullName evidence="1">Cyclic di-GMP-binding protein</fullName>
    </recommendedName>
    <alternativeName>
        <fullName evidence="1">Cellulose synthase regulatory subunit</fullName>
    </alternativeName>
</protein>
<keyword evidence="1" id="KW-1003">Cell membrane</keyword>
<reference evidence="2 3" key="1">
    <citation type="submission" date="2020-06" db="EMBL/GenBank/DDBJ databases">
        <title>Description of novel acetic acid bacteria.</title>
        <authorList>
            <person name="Sombolestani A."/>
        </authorList>
    </citation>
    <scope>NUCLEOTIDE SEQUENCE [LARGE SCALE GENOMIC DNA]</scope>
    <source>
        <strain evidence="2 3">LMG 31431</strain>
    </source>
</reference>
<comment type="subunit">
    <text evidence="1">Tightly associated with the cellulose synthase catalytic subunit.</text>
</comment>
<dbReference type="InterPro" id="IPR018513">
    <property type="entry name" value="Cell_synthase_bac"/>
</dbReference>
<dbReference type="EMBL" id="JABXXP010000057">
    <property type="protein sequence ID" value="NVN10627.1"/>
    <property type="molecule type" value="Genomic_DNA"/>
</dbReference>
<keyword evidence="1" id="KW-0812">Transmembrane</keyword>
<dbReference type="Pfam" id="PF03170">
    <property type="entry name" value="BcsB"/>
    <property type="match status" value="1"/>
</dbReference>
<keyword evidence="1" id="KW-0732">Signal</keyword>
<keyword evidence="1" id="KW-0973">c-di-GMP</keyword>
<keyword evidence="1" id="KW-0472">Membrane</keyword>
<comment type="pathway">
    <text evidence="1">Glycan metabolism; bacterial cellulose biosynthesis.</text>
</comment>
<organism evidence="2 3">
    <name type="scientific">Nguyenibacter vanlangensis</name>
    <dbReference type="NCBI Taxonomy" id="1216886"/>
    <lineage>
        <taxon>Bacteria</taxon>
        <taxon>Pseudomonadati</taxon>
        <taxon>Pseudomonadota</taxon>
        <taxon>Alphaproteobacteria</taxon>
        <taxon>Acetobacterales</taxon>
        <taxon>Acetobacteraceae</taxon>
        <taxon>Nguyenibacter</taxon>
    </lineage>
</organism>
<evidence type="ECO:0000256" key="1">
    <source>
        <dbReference type="RuleBase" id="RU365021"/>
    </source>
</evidence>
<comment type="function">
    <text evidence="1">Binds the cellulose synthase activator, bis-(3'-5') cyclic diguanylic acid (c-di-GMP).</text>
</comment>
<comment type="similarity">
    <text evidence="1">Belongs to the AcsB/BcsB family.</text>
</comment>
<feature type="signal peptide" evidence="1">
    <location>
        <begin position="1"/>
        <end position="24"/>
    </location>
</feature>
<dbReference type="GO" id="GO:0006011">
    <property type="term" value="P:UDP-alpha-D-glucose metabolic process"/>
    <property type="evidence" value="ECO:0007669"/>
    <property type="project" value="InterPro"/>
</dbReference>
<keyword evidence="1" id="KW-0997">Cell inner membrane</keyword>
<name>A0A7Y7M548_9PROT</name>
<evidence type="ECO:0000313" key="3">
    <source>
        <dbReference type="Proteomes" id="UP000534870"/>
    </source>
</evidence>
<sequence>MTYGVRLSLLATVLFLPVLGAAHAETASTLAQQGLTDGLSIVDDAGSESFYLRVPSDVTLANPSVRLHLEVAPSLLRGSSVQVFINGVPRTQIPIGELAGTATERQVSLPLSPNDLKSRFIAVRVVPVFIGVAMPCITERANRGYLRILPDSGLLFDDAHTARQTVRAFLSLLGPSPRVRLPGGAVTPQEFRTILAVASYLRSQGRQPVWQNDASMPADIVISRDRSARGLALMHDPAGGTSLVVSTLAPQALLLGPWTDLLASDQFSSSTTPNQVDGPASRALTLAQFGVTAEAVPLDGRATWTFSLPPETMRRRQPDGLHLNLVVPPSLPGNPLLLHVFDNGSLRNVVALPELGGPVSVNLPLVEANGPISDSLRLVLVRQNDTGNCQGTLAHSWAQILPSSTVTTKGIAPADTLDTIGRSFEARAPVYLPPDALRDPAAWMPLLSGVVNDLRLNPYNLTIHADTSVPAPGQTFLWLRPETPDGFSAPIRFDQGRIRIVESNGNILLDSPPLPTIEFATVLRRGGDRGLWIKSDVDAAAIRPLGFDTAPGDLVLMDRNGQITSIDTRVFPAGTDRAPAVSYPESQSWLDRVQNARLWVLGGGLFALTLIFLSILDKLRRHHPDGRDS</sequence>
<comment type="caution">
    <text evidence="2">The sequence shown here is derived from an EMBL/GenBank/DDBJ whole genome shotgun (WGS) entry which is preliminary data.</text>
</comment>
<feature type="transmembrane region" description="Helical" evidence="1">
    <location>
        <begin position="596"/>
        <end position="616"/>
    </location>
</feature>
<comment type="subcellular location">
    <subcellularLocation>
        <location evidence="1">Cell inner membrane</location>
    </subcellularLocation>
</comment>
<dbReference type="GO" id="GO:0005886">
    <property type="term" value="C:plasma membrane"/>
    <property type="evidence" value="ECO:0007669"/>
    <property type="project" value="UniProtKB-SubCell"/>
</dbReference>
<dbReference type="AlphaFoldDB" id="A0A7Y7M548"/>
<keyword evidence="1" id="KW-0135">Cellulose biosynthesis</keyword>
<dbReference type="RefSeq" id="WP_176639393.1">
    <property type="nucleotide sequence ID" value="NZ_JABXXP010000057.1"/>
</dbReference>
<dbReference type="GO" id="GO:0030244">
    <property type="term" value="P:cellulose biosynthetic process"/>
    <property type="evidence" value="ECO:0007669"/>
    <property type="project" value="UniProtKB-KW"/>
</dbReference>